<dbReference type="Pfam" id="PF13444">
    <property type="entry name" value="Acetyltransf_5"/>
    <property type="match status" value="1"/>
</dbReference>
<evidence type="ECO:0000313" key="3">
    <source>
        <dbReference type="Proteomes" id="UP000677305"/>
    </source>
</evidence>
<dbReference type="InterPro" id="IPR016181">
    <property type="entry name" value="Acyl_CoA_acyltransferase"/>
</dbReference>
<dbReference type="InterPro" id="IPR000182">
    <property type="entry name" value="GNAT_dom"/>
</dbReference>
<dbReference type="EMBL" id="CP058561">
    <property type="protein sequence ID" value="QUH29826.1"/>
    <property type="molecule type" value="Genomic_DNA"/>
</dbReference>
<keyword evidence="3" id="KW-1185">Reference proteome</keyword>
<feature type="domain" description="N-acetyltransferase" evidence="1">
    <location>
        <begin position="5"/>
        <end position="181"/>
    </location>
</feature>
<evidence type="ECO:0000313" key="2">
    <source>
        <dbReference type="EMBL" id="QUH29826.1"/>
    </source>
</evidence>
<dbReference type="Gene3D" id="3.40.630.30">
    <property type="match status" value="1"/>
</dbReference>
<organism evidence="2 3">
    <name type="scientific">Vallitalea guaymasensis</name>
    <dbReference type="NCBI Taxonomy" id="1185412"/>
    <lineage>
        <taxon>Bacteria</taxon>
        <taxon>Bacillati</taxon>
        <taxon>Bacillota</taxon>
        <taxon>Clostridia</taxon>
        <taxon>Lachnospirales</taxon>
        <taxon>Vallitaleaceae</taxon>
        <taxon>Vallitalea</taxon>
    </lineage>
</organism>
<sequence length="200" mass="23695">MINVEVINSIDRKDKLDEIYKFRFEVYIEELSYLKAGYDDSNSYYSKQEYDIYDEYSRHIILRNNKEIVAYARIIIDKGQGLLILNKIGDQQFLNDSDKVEVSRMMVKKNYRYSRAIIILMNEIYKNLVDIGSKYIFADTFQDSASYHICKEMGFKELGVKYIDETYNLDVDSVVLFSTLSELKINYFLEMNRKEEISNG</sequence>
<dbReference type="Proteomes" id="UP000677305">
    <property type="component" value="Chromosome"/>
</dbReference>
<protein>
    <submittedName>
        <fullName evidence="2">GNAT family N-acetyltransferase</fullName>
    </submittedName>
</protein>
<dbReference type="RefSeq" id="WP_212690080.1">
    <property type="nucleotide sequence ID" value="NZ_CP058561.1"/>
</dbReference>
<evidence type="ECO:0000259" key="1">
    <source>
        <dbReference type="PROSITE" id="PS51186"/>
    </source>
</evidence>
<dbReference type="AlphaFoldDB" id="A0A8J8MBG9"/>
<dbReference type="KEGG" id="vgu:HYG85_13270"/>
<dbReference type="PROSITE" id="PS51186">
    <property type="entry name" value="GNAT"/>
    <property type="match status" value="1"/>
</dbReference>
<accession>A0A8J8MBG9</accession>
<proteinExistence type="predicted"/>
<name>A0A8J8MBG9_9FIRM</name>
<dbReference type="SUPFAM" id="SSF55729">
    <property type="entry name" value="Acyl-CoA N-acyltransferases (Nat)"/>
    <property type="match status" value="1"/>
</dbReference>
<dbReference type="GO" id="GO:0016747">
    <property type="term" value="F:acyltransferase activity, transferring groups other than amino-acyl groups"/>
    <property type="evidence" value="ECO:0007669"/>
    <property type="project" value="InterPro"/>
</dbReference>
<gene>
    <name evidence="2" type="ORF">HYG85_13270</name>
</gene>
<reference evidence="2 3" key="1">
    <citation type="submission" date="2020-07" db="EMBL/GenBank/DDBJ databases">
        <title>Vallitalea guaymasensis genome.</title>
        <authorList>
            <person name="Postec A."/>
        </authorList>
    </citation>
    <scope>NUCLEOTIDE SEQUENCE [LARGE SCALE GENOMIC DNA]</scope>
    <source>
        <strain evidence="2 3">Ra1766G1</strain>
    </source>
</reference>